<dbReference type="PANTHER" id="PTHR12411">
    <property type="entry name" value="CYSTEINE PROTEASE FAMILY C1-RELATED"/>
    <property type="match status" value="1"/>
</dbReference>
<accession>X1KEK4</accession>
<feature type="non-terminal residue" evidence="3">
    <location>
        <position position="180"/>
    </location>
</feature>
<dbReference type="EMBL" id="BARV01004647">
    <property type="protein sequence ID" value="GAI05457.1"/>
    <property type="molecule type" value="Genomic_DNA"/>
</dbReference>
<evidence type="ECO:0000259" key="2">
    <source>
        <dbReference type="Pfam" id="PF00112"/>
    </source>
</evidence>
<dbReference type="InterPro" id="IPR013128">
    <property type="entry name" value="Peptidase_C1A"/>
</dbReference>
<dbReference type="InterPro" id="IPR000668">
    <property type="entry name" value="Peptidase_C1A_C"/>
</dbReference>
<comment type="similarity">
    <text evidence="1">Belongs to the peptidase C1 family.</text>
</comment>
<comment type="caution">
    <text evidence="3">The sequence shown here is derived from an EMBL/GenBank/DDBJ whole genome shotgun (WGS) entry which is preliminary data.</text>
</comment>
<dbReference type="Gene3D" id="3.90.70.10">
    <property type="entry name" value="Cysteine proteinases"/>
    <property type="match status" value="1"/>
</dbReference>
<dbReference type="SUPFAM" id="SSF54001">
    <property type="entry name" value="Cysteine proteinases"/>
    <property type="match status" value="1"/>
</dbReference>
<gene>
    <name evidence="3" type="ORF">S06H3_10158</name>
</gene>
<dbReference type="Pfam" id="PF00112">
    <property type="entry name" value="Peptidase_C1"/>
    <property type="match status" value="1"/>
</dbReference>
<protein>
    <recommendedName>
        <fullName evidence="2">Peptidase C1A papain C-terminal domain-containing protein</fullName>
    </recommendedName>
</protein>
<proteinExistence type="inferred from homology"/>
<organism evidence="3">
    <name type="scientific">marine sediment metagenome</name>
    <dbReference type="NCBI Taxonomy" id="412755"/>
    <lineage>
        <taxon>unclassified sequences</taxon>
        <taxon>metagenomes</taxon>
        <taxon>ecological metagenomes</taxon>
    </lineage>
</organism>
<dbReference type="InterPro" id="IPR000169">
    <property type="entry name" value="Pept_cys_AS"/>
</dbReference>
<evidence type="ECO:0000256" key="1">
    <source>
        <dbReference type="ARBA" id="ARBA00008455"/>
    </source>
</evidence>
<sequence>MMLNRQIWLRRICAIAVLLAVALMPVTDVGELRAQEHGGLQLTPLNPDFAEFWQEPPEHFYGYVPPPMDLSHLDAIPVETARGAATLPSSFDWRDTGKVTSVKDQNPCGTCWVHGTLAAVESKVLIEESTTYDFSEQNLACCTDPAWVYLIGNRCMGGGWSWLAADTLTKKGTRLEACQP</sequence>
<feature type="domain" description="Peptidase C1A papain C-terminal" evidence="2">
    <location>
        <begin position="87"/>
        <end position="179"/>
    </location>
</feature>
<dbReference type="GO" id="GO:0006508">
    <property type="term" value="P:proteolysis"/>
    <property type="evidence" value="ECO:0007669"/>
    <property type="project" value="InterPro"/>
</dbReference>
<reference evidence="3" key="1">
    <citation type="journal article" date="2014" name="Front. Microbiol.">
        <title>High frequency of phylogenetically diverse reductive dehalogenase-homologous genes in deep subseafloor sedimentary metagenomes.</title>
        <authorList>
            <person name="Kawai M."/>
            <person name="Futagami T."/>
            <person name="Toyoda A."/>
            <person name="Takaki Y."/>
            <person name="Nishi S."/>
            <person name="Hori S."/>
            <person name="Arai W."/>
            <person name="Tsubouchi T."/>
            <person name="Morono Y."/>
            <person name="Uchiyama I."/>
            <person name="Ito T."/>
            <person name="Fujiyama A."/>
            <person name="Inagaki F."/>
            <person name="Takami H."/>
        </authorList>
    </citation>
    <scope>NUCLEOTIDE SEQUENCE</scope>
    <source>
        <strain evidence="3">Expedition CK06-06</strain>
    </source>
</reference>
<dbReference type="InterPro" id="IPR038765">
    <property type="entry name" value="Papain-like_cys_pep_sf"/>
</dbReference>
<evidence type="ECO:0000313" key="3">
    <source>
        <dbReference type="EMBL" id="GAI05457.1"/>
    </source>
</evidence>
<name>X1KEK4_9ZZZZ</name>
<dbReference type="GO" id="GO:0008234">
    <property type="term" value="F:cysteine-type peptidase activity"/>
    <property type="evidence" value="ECO:0007669"/>
    <property type="project" value="InterPro"/>
</dbReference>
<dbReference type="PROSITE" id="PS00139">
    <property type="entry name" value="THIOL_PROTEASE_CYS"/>
    <property type="match status" value="1"/>
</dbReference>
<dbReference type="AlphaFoldDB" id="X1KEK4"/>